<dbReference type="PANTHER" id="PTHR23024">
    <property type="entry name" value="ARYLACETAMIDE DEACETYLASE"/>
    <property type="match status" value="1"/>
</dbReference>
<dbReference type="EMBL" id="SWLB01000004">
    <property type="protein sequence ID" value="KAF3339462.1"/>
    <property type="molecule type" value="Genomic_DNA"/>
</dbReference>
<evidence type="ECO:0000259" key="2">
    <source>
        <dbReference type="Pfam" id="PF07859"/>
    </source>
</evidence>
<keyword evidence="4" id="KW-1185">Reference proteome</keyword>
<dbReference type="InterPro" id="IPR013094">
    <property type="entry name" value="AB_hydrolase_3"/>
</dbReference>
<dbReference type="Proteomes" id="UP000623129">
    <property type="component" value="Unassembled WGS sequence"/>
</dbReference>
<dbReference type="AlphaFoldDB" id="A0A833VGS4"/>
<sequence>MDPDAQLHYEFPGSFRYYKSGRVERLDGTEVVPTGTDPTTGVISKEVTINQSTGLSARLYLPNGIKSDKKLPILLFIHGGAFIIHTAGSPAYHRYCNLLSANAKSVVVSVSYRLAPEHRVPVAYDDTWEALNWIVLNCKSGPEPWLAEHGDLARIFLAGDSAGGNIAHHIAVRFGEEGLDGCSKLKGVMLLNPYFWGKDPIGNEKTNPGLQPWMEETWSFICGGKYDMNHQFVHPMGSPELFTKLGCERVLVTVAELDLFAERGRVYADTLKKSGWGGEVALHETPGEDHVYFLTKFDGEKALKEMEAMVAFINRD</sequence>
<protein>
    <recommendedName>
        <fullName evidence="2">Alpha/beta hydrolase fold-3 domain-containing protein</fullName>
    </recommendedName>
</protein>
<gene>
    <name evidence="3" type="ORF">FCM35_KLT16933</name>
</gene>
<reference evidence="3" key="1">
    <citation type="submission" date="2020-01" db="EMBL/GenBank/DDBJ databases">
        <title>Genome sequence of Kobresia littledalei, the first chromosome-level genome in the family Cyperaceae.</title>
        <authorList>
            <person name="Qu G."/>
        </authorList>
    </citation>
    <scope>NUCLEOTIDE SEQUENCE</scope>
    <source>
        <strain evidence="3">C.B.Clarke</strain>
        <tissue evidence="3">Leaf</tissue>
    </source>
</reference>
<feature type="domain" description="Alpha/beta hydrolase fold-3" evidence="2">
    <location>
        <begin position="74"/>
        <end position="293"/>
    </location>
</feature>
<organism evidence="3 4">
    <name type="scientific">Carex littledalei</name>
    <dbReference type="NCBI Taxonomy" id="544730"/>
    <lineage>
        <taxon>Eukaryota</taxon>
        <taxon>Viridiplantae</taxon>
        <taxon>Streptophyta</taxon>
        <taxon>Embryophyta</taxon>
        <taxon>Tracheophyta</taxon>
        <taxon>Spermatophyta</taxon>
        <taxon>Magnoliopsida</taxon>
        <taxon>Liliopsida</taxon>
        <taxon>Poales</taxon>
        <taxon>Cyperaceae</taxon>
        <taxon>Cyperoideae</taxon>
        <taxon>Cariceae</taxon>
        <taxon>Carex</taxon>
        <taxon>Carex subgen. Euthyceras</taxon>
    </lineage>
</organism>
<accession>A0A833VGS4</accession>
<feature type="active site" evidence="1">
    <location>
        <position position="161"/>
    </location>
</feature>
<dbReference type="PANTHER" id="PTHR23024:SF674">
    <property type="entry name" value="OS09G0461900 PROTEIN"/>
    <property type="match status" value="1"/>
</dbReference>
<dbReference type="Gene3D" id="3.40.50.1820">
    <property type="entry name" value="alpha/beta hydrolase"/>
    <property type="match status" value="1"/>
</dbReference>
<evidence type="ECO:0000313" key="4">
    <source>
        <dbReference type="Proteomes" id="UP000623129"/>
    </source>
</evidence>
<dbReference type="PROSITE" id="PS01174">
    <property type="entry name" value="LIPASE_GDXG_SER"/>
    <property type="match status" value="1"/>
</dbReference>
<dbReference type="InterPro" id="IPR029058">
    <property type="entry name" value="AB_hydrolase_fold"/>
</dbReference>
<dbReference type="SUPFAM" id="SSF53474">
    <property type="entry name" value="alpha/beta-Hydrolases"/>
    <property type="match status" value="1"/>
</dbReference>
<dbReference type="Pfam" id="PF07859">
    <property type="entry name" value="Abhydrolase_3"/>
    <property type="match status" value="1"/>
</dbReference>
<name>A0A833VGS4_9POAL</name>
<dbReference type="InterPro" id="IPR033140">
    <property type="entry name" value="Lipase_GDXG_put_SER_AS"/>
</dbReference>
<evidence type="ECO:0000313" key="3">
    <source>
        <dbReference type="EMBL" id="KAF3339462.1"/>
    </source>
</evidence>
<dbReference type="OrthoDB" id="408631at2759"/>
<comment type="caution">
    <text evidence="3">The sequence shown here is derived from an EMBL/GenBank/DDBJ whole genome shotgun (WGS) entry which is preliminary data.</text>
</comment>
<dbReference type="InterPro" id="IPR050466">
    <property type="entry name" value="Carboxylest/Gibb_receptor"/>
</dbReference>
<proteinExistence type="predicted"/>
<evidence type="ECO:0000256" key="1">
    <source>
        <dbReference type="PROSITE-ProRule" id="PRU10038"/>
    </source>
</evidence>
<dbReference type="GO" id="GO:0016787">
    <property type="term" value="F:hydrolase activity"/>
    <property type="evidence" value="ECO:0007669"/>
    <property type="project" value="InterPro"/>
</dbReference>